<sequence length="206" mass="23220">MHDLLRGAAGQRLSLPEYEADFYATVESVDGPILKTERMQTFREPGSPSWEAFAAGRWEKALRIAAEPNPELKRFFDRLAELGSGLHRLRVVALPLTAYLIWELNFLRFRAAAGEQIRVLTTTTDVIAKHEHEHGTIPELMVVGSRAVYEVRYDETGLPLGADKFVDRAVVDGCRERAASLLAEAEPFDSFFDREVDGLRPPKMHL</sequence>
<dbReference type="AlphaFoldDB" id="A0A917TF72"/>
<dbReference type="RefSeq" id="WP_189040344.1">
    <property type="nucleotide sequence ID" value="NZ_BMNB01000001.1"/>
</dbReference>
<comment type="caution">
    <text evidence="2">The sequence shown here is derived from an EMBL/GenBank/DDBJ whole genome shotgun (WGS) entry which is preliminary data.</text>
</comment>
<keyword evidence="3" id="KW-1185">Reference proteome</keyword>
<dbReference type="Proteomes" id="UP000608890">
    <property type="component" value="Unassembled WGS sequence"/>
</dbReference>
<feature type="domain" description="DUF6879" evidence="1">
    <location>
        <begin position="21"/>
        <end position="192"/>
    </location>
</feature>
<evidence type="ECO:0000313" key="3">
    <source>
        <dbReference type="Proteomes" id="UP000608890"/>
    </source>
</evidence>
<reference evidence="2" key="2">
    <citation type="submission" date="2020-09" db="EMBL/GenBank/DDBJ databases">
        <authorList>
            <person name="Sun Q."/>
            <person name="Zhou Y."/>
        </authorList>
    </citation>
    <scope>NUCLEOTIDE SEQUENCE</scope>
    <source>
        <strain evidence="2">CGMCC 4.7312</strain>
    </source>
</reference>
<reference evidence="2" key="1">
    <citation type="journal article" date="2014" name="Int. J. Syst. Evol. Microbiol.">
        <title>Complete genome sequence of Corynebacterium casei LMG S-19264T (=DSM 44701T), isolated from a smear-ripened cheese.</title>
        <authorList>
            <consortium name="US DOE Joint Genome Institute (JGI-PGF)"/>
            <person name="Walter F."/>
            <person name="Albersmeier A."/>
            <person name="Kalinowski J."/>
            <person name="Ruckert C."/>
        </authorList>
    </citation>
    <scope>NUCLEOTIDE SEQUENCE</scope>
    <source>
        <strain evidence="2">CGMCC 4.7312</strain>
    </source>
</reference>
<proteinExistence type="predicted"/>
<protein>
    <recommendedName>
        <fullName evidence="1">DUF6879 domain-containing protein</fullName>
    </recommendedName>
</protein>
<dbReference type="InterPro" id="IPR049244">
    <property type="entry name" value="DUF6879"/>
</dbReference>
<name>A0A917TF72_9ACTN</name>
<dbReference type="EMBL" id="BMNB01000001">
    <property type="protein sequence ID" value="GGM21407.1"/>
    <property type="molecule type" value="Genomic_DNA"/>
</dbReference>
<gene>
    <name evidence="2" type="ORF">GCM10011608_02590</name>
</gene>
<dbReference type="Pfam" id="PF21806">
    <property type="entry name" value="DUF6879"/>
    <property type="match status" value="1"/>
</dbReference>
<accession>A0A917TF72</accession>
<evidence type="ECO:0000313" key="2">
    <source>
        <dbReference type="EMBL" id="GGM21407.1"/>
    </source>
</evidence>
<organism evidence="2 3">
    <name type="scientific">Micromonospora sonchi</name>
    <dbReference type="NCBI Taxonomy" id="1763543"/>
    <lineage>
        <taxon>Bacteria</taxon>
        <taxon>Bacillati</taxon>
        <taxon>Actinomycetota</taxon>
        <taxon>Actinomycetes</taxon>
        <taxon>Micromonosporales</taxon>
        <taxon>Micromonosporaceae</taxon>
        <taxon>Micromonospora</taxon>
    </lineage>
</organism>
<evidence type="ECO:0000259" key="1">
    <source>
        <dbReference type="Pfam" id="PF21806"/>
    </source>
</evidence>